<feature type="region of interest" description="Disordered" evidence="1">
    <location>
        <begin position="802"/>
        <end position="829"/>
    </location>
</feature>
<dbReference type="EMBL" id="BONE01000009">
    <property type="protein sequence ID" value="GIF72139.1"/>
    <property type="molecule type" value="Genomic_DNA"/>
</dbReference>
<dbReference type="PANTHER" id="PTHR12654">
    <property type="entry name" value="BILE ACID BETA-GLUCOSIDASE-RELATED"/>
    <property type="match status" value="1"/>
</dbReference>
<evidence type="ECO:0008006" key="6">
    <source>
        <dbReference type="Google" id="ProtNLM"/>
    </source>
</evidence>
<reference evidence="4 5" key="1">
    <citation type="submission" date="2021-01" db="EMBL/GenBank/DDBJ databases">
        <title>Whole genome shotgun sequence of Asanoa siamensis NBRC 107932.</title>
        <authorList>
            <person name="Komaki H."/>
            <person name="Tamura T."/>
        </authorList>
    </citation>
    <scope>NUCLEOTIDE SEQUENCE [LARGE SCALE GENOMIC DNA]</scope>
    <source>
        <strain evidence="4 5">NBRC 107932</strain>
    </source>
</reference>
<gene>
    <name evidence="4" type="ORF">Asi02nite_16570</name>
</gene>
<dbReference type="InterPro" id="IPR024462">
    <property type="entry name" value="GH116_N"/>
</dbReference>
<proteinExistence type="predicted"/>
<dbReference type="Gene3D" id="1.50.10.10">
    <property type="match status" value="1"/>
</dbReference>
<dbReference type="Pfam" id="PF12215">
    <property type="entry name" value="Glyco_hydr_116N"/>
    <property type="match status" value="1"/>
</dbReference>
<protein>
    <recommendedName>
        <fullName evidence="6">Glycosyl-hydrolase family 116 catalytic region domain-containing protein</fullName>
    </recommendedName>
</protein>
<dbReference type="InterPro" id="IPR008928">
    <property type="entry name" value="6-hairpin_glycosidase_sf"/>
</dbReference>
<evidence type="ECO:0000256" key="1">
    <source>
        <dbReference type="SAM" id="MobiDB-lite"/>
    </source>
</evidence>
<dbReference type="InterPro" id="IPR052566">
    <property type="entry name" value="Non-lysos_glucosylceramidase"/>
</dbReference>
<feature type="domain" description="Glycosyl-hydrolase family 116 catalytic region" evidence="2">
    <location>
        <begin position="463"/>
        <end position="733"/>
    </location>
</feature>
<feature type="compositionally biased region" description="Basic and acidic residues" evidence="1">
    <location>
        <begin position="820"/>
        <end position="829"/>
    </location>
</feature>
<keyword evidence="5" id="KW-1185">Reference proteome</keyword>
<dbReference type="Proteomes" id="UP000604117">
    <property type="component" value="Unassembled WGS sequence"/>
</dbReference>
<evidence type="ECO:0000259" key="2">
    <source>
        <dbReference type="Pfam" id="PF04685"/>
    </source>
</evidence>
<organism evidence="4 5">
    <name type="scientific">Asanoa siamensis</name>
    <dbReference type="NCBI Taxonomy" id="926357"/>
    <lineage>
        <taxon>Bacteria</taxon>
        <taxon>Bacillati</taxon>
        <taxon>Actinomycetota</taxon>
        <taxon>Actinomycetes</taxon>
        <taxon>Micromonosporales</taxon>
        <taxon>Micromonosporaceae</taxon>
        <taxon>Asanoa</taxon>
    </lineage>
</organism>
<dbReference type="InterPro" id="IPR012341">
    <property type="entry name" value="6hp_glycosidase-like_sf"/>
</dbReference>
<evidence type="ECO:0000259" key="3">
    <source>
        <dbReference type="Pfam" id="PF12215"/>
    </source>
</evidence>
<comment type="caution">
    <text evidence="4">The sequence shown here is derived from an EMBL/GenBank/DDBJ whole genome shotgun (WGS) entry which is preliminary data.</text>
</comment>
<dbReference type="RefSeq" id="WP_203711593.1">
    <property type="nucleotide sequence ID" value="NZ_BONE01000009.1"/>
</dbReference>
<accession>A0ABQ4CLH5</accession>
<dbReference type="PANTHER" id="PTHR12654:SF0">
    <property type="entry name" value="NON-LYSOSOMAL GLUCOSYLCERAMIDASE"/>
    <property type="match status" value="1"/>
</dbReference>
<name>A0ABQ4CLH5_9ACTN</name>
<feature type="domain" description="Glycosyl-hydrolase family 116 N-terminal" evidence="3">
    <location>
        <begin position="17"/>
        <end position="342"/>
    </location>
</feature>
<evidence type="ECO:0000313" key="5">
    <source>
        <dbReference type="Proteomes" id="UP000604117"/>
    </source>
</evidence>
<dbReference type="InterPro" id="IPR006775">
    <property type="entry name" value="GH116_catalytic"/>
</dbReference>
<sequence>MSVFPRPPLGPDATAAAFPLGGIGTGNVSVGARGDLRDWELGNRPAKGTRLPFSFFAIRSAFAGREPVTKVLEGPLTGPHEGDQGYDAGRLAGLPRLASSAMRGEYPLLHIDFADPEVGVDVTLTAFTPLVPLDADASGVPGAVLRYTVRNPTAEPVEVTIAGSLANQVGISGWNVFHFPEYAGNPRNTWFAEPGLCGIAFANDLDADDLRHGTVALATTDPAVTAKPQWLSGFWQDGVQVFWDELRSTGRLSAEGEFSLDAPPYPEWFTKLRVGSLAIAHPLAPGESRDFSFLLTWHFPNRPRAWQGNINLDNANAGEVVRNHYATRFADAVAVARHLVTHGPALEESTRAFHRALFGSTLPAEVVDAVSATLVAVRSTTCFRLADGRFAAWEGSFDHRGSCEGTCTHVWNYAQTVAYLFPELERDARRTEFLHETRPDGRMNFRANSVFGNPAWDFHPAVDGQLGAVVRLHREWRFSGDDALVRDCWPGAKRALDYAFAKWDGDGDGVLDSEQHNTYDIEFFGPNSLANSMFLAALHAGAALADRVGEPDTAARWRAAARTCRDRVDELLFNGEYYDQRLDDVDARRYQYGTGCLSDQVFGQALAHLGGLGYVLPEAHVRSAVAAIHRHNFRRELTSHQSVQRTYALGGETGLVLCSWPRGGRPRIPFVYSDEVWTGIEYQVASHLVYEGLVEEALELVRAVRARHDGHRRNPWNEAECGNHYARSMASWGVLVALTGADYHAPTGSLSFTPRVDGDLPFTTGTGWGVLRLSDAGAEVEVLGGELVLNLLRVHHPRHGPLATGPVRLAPGQPLALTTPDHDRLEVHR</sequence>
<dbReference type="SUPFAM" id="SSF48208">
    <property type="entry name" value="Six-hairpin glycosidases"/>
    <property type="match status" value="1"/>
</dbReference>
<evidence type="ECO:0000313" key="4">
    <source>
        <dbReference type="EMBL" id="GIF72139.1"/>
    </source>
</evidence>
<dbReference type="Pfam" id="PF04685">
    <property type="entry name" value="DUF608"/>
    <property type="match status" value="1"/>
</dbReference>